<comment type="caution">
    <text evidence="2">The sequence shown here is derived from an EMBL/GenBank/DDBJ whole genome shotgun (WGS) entry which is preliminary data.</text>
</comment>
<dbReference type="RefSeq" id="WP_182840675.1">
    <property type="nucleotide sequence ID" value="NZ_BAAABQ010000083.1"/>
</dbReference>
<feature type="compositionally biased region" description="Basic and acidic residues" evidence="1">
    <location>
        <begin position="1"/>
        <end position="12"/>
    </location>
</feature>
<feature type="region of interest" description="Disordered" evidence="1">
    <location>
        <begin position="101"/>
        <end position="149"/>
    </location>
</feature>
<dbReference type="Proteomes" id="UP000517916">
    <property type="component" value="Unassembled WGS sequence"/>
</dbReference>
<keyword evidence="3" id="KW-1185">Reference proteome</keyword>
<feature type="region of interest" description="Disordered" evidence="1">
    <location>
        <begin position="1"/>
        <end position="31"/>
    </location>
</feature>
<evidence type="ECO:0000313" key="2">
    <source>
        <dbReference type="EMBL" id="MBA8932151.1"/>
    </source>
</evidence>
<reference evidence="2 3" key="1">
    <citation type="submission" date="2020-08" db="EMBL/GenBank/DDBJ databases">
        <title>Genomic Encyclopedia of Archaeal and Bacterial Type Strains, Phase II (KMG-II): from individual species to whole genera.</title>
        <authorList>
            <person name="Goeker M."/>
        </authorList>
    </citation>
    <scope>NUCLEOTIDE SEQUENCE [LARGE SCALE GENOMIC DNA]</scope>
    <source>
        <strain evidence="2 3">DSM 43850</strain>
    </source>
</reference>
<accession>A0ABR6BZS9</accession>
<proteinExistence type="predicted"/>
<dbReference type="EMBL" id="JACJID010000011">
    <property type="protein sequence ID" value="MBA8932151.1"/>
    <property type="molecule type" value="Genomic_DNA"/>
</dbReference>
<sequence length="149" mass="16565">MAGHLRSVDTGKARQTPSGRARRVREHLPPGQVALAKRRKQHLGARAAAADRIARTTDPLRQLDIAREYVRSAAAKYTATDAVLQVAVQALLQVGDQVFTTGTPVSASTKRTRRQSAERHRQQRQRNQLLLREGRAAVRRQQSESRTAS</sequence>
<name>A0ABR6BZS9_9PSEU</name>
<evidence type="ECO:0000256" key="1">
    <source>
        <dbReference type="SAM" id="MobiDB-lite"/>
    </source>
</evidence>
<evidence type="ECO:0000313" key="3">
    <source>
        <dbReference type="Proteomes" id="UP000517916"/>
    </source>
</evidence>
<gene>
    <name evidence="2" type="ORF">BC739_009410</name>
</gene>
<protein>
    <submittedName>
        <fullName evidence="2">Uncharacterized protein</fullName>
    </submittedName>
</protein>
<organism evidence="2 3">
    <name type="scientific">Kutzneria viridogrisea</name>
    <dbReference type="NCBI Taxonomy" id="47990"/>
    <lineage>
        <taxon>Bacteria</taxon>
        <taxon>Bacillati</taxon>
        <taxon>Actinomycetota</taxon>
        <taxon>Actinomycetes</taxon>
        <taxon>Pseudonocardiales</taxon>
        <taxon>Pseudonocardiaceae</taxon>
        <taxon>Kutzneria</taxon>
    </lineage>
</organism>